<evidence type="ECO:0000313" key="3">
    <source>
        <dbReference type="EMBL" id="OSX57867.1"/>
    </source>
</evidence>
<dbReference type="AlphaFoldDB" id="A0A1X6MN68"/>
<dbReference type="InterPro" id="IPR018803">
    <property type="entry name" value="Ish1/Msc1-like"/>
</dbReference>
<feature type="signal peptide" evidence="2">
    <location>
        <begin position="1"/>
        <end position="19"/>
    </location>
</feature>
<dbReference type="OrthoDB" id="2527403at2759"/>
<dbReference type="PANTHER" id="PTHR47372">
    <property type="entry name" value="DAUER UP-REGULATED-RELATED"/>
    <property type="match status" value="1"/>
</dbReference>
<evidence type="ECO:0008006" key="5">
    <source>
        <dbReference type="Google" id="ProtNLM"/>
    </source>
</evidence>
<keyword evidence="4" id="KW-1185">Reference proteome</keyword>
<evidence type="ECO:0000256" key="2">
    <source>
        <dbReference type="SAM" id="SignalP"/>
    </source>
</evidence>
<sequence length="522" mass="57843">MRLTTNFLLLAVSLGAVQASWFGQDKKKEPEYHAWTSSELTDWLASRQVPIPTATPGPSLAELHSLVSAHWDSATSTASAWSAEQTQWAADQAGSAHQAFFDTYSKLKQDTFDTWDESRLREFLLEQGVVSPSGPREQLAMLAKQKWTQASGAAYAYSQSASSLAGDASQSASSLGSSASRAASTAIYGDSVHQASKSAVSLGTKASKSASSAVSGATETVAQTLDDSKDYIYSTWDDNSLRGYLESKGVLQPEQVASRNQLLQWMRDAYAAAANPIWEAWSDSYIHDWLLRHGIIRSGAQKKRDEYLSLMKEYYYGPQETIHSSWDDSHMKQWLVEHAIIKSDAQLKRQKLEKLLADNYANAQDTIWGAWDDSAMKAWLVEHGYIRSDAQKTHDELLKLMQDKYSEYNARTAPYLVWPDARLRAYLREHSLSEDALPTSRPGLLQEVRIRYVQTTGRAEALFGRVKDVINGGVEAAEDRLGKVLDVLTGSAEHARERTGEGMQEGGQRLKDAGAKVSKTEL</sequence>
<accession>A0A1X6MN68</accession>
<keyword evidence="2" id="KW-0732">Signal</keyword>
<feature type="chain" id="PRO_5013276280" description="Meiotic sister chromatid recombination protein 1" evidence="2">
    <location>
        <begin position="20"/>
        <end position="522"/>
    </location>
</feature>
<dbReference type="PANTHER" id="PTHR47372:SF11">
    <property type="entry name" value="RE19971P"/>
    <property type="match status" value="1"/>
</dbReference>
<dbReference type="STRING" id="670580.A0A1X6MN68"/>
<feature type="region of interest" description="Disordered" evidence="1">
    <location>
        <begin position="493"/>
        <end position="522"/>
    </location>
</feature>
<dbReference type="Proteomes" id="UP000194127">
    <property type="component" value="Unassembled WGS sequence"/>
</dbReference>
<dbReference type="Pfam" id="PF10281">
    <property type="entry name" value="Ish1"/>
    <property type="match status" value="4"/>
</dbReference>
<protein>
    <recommendedName>
        <fullName evidence="5">Meiotic sister chromatid recombination protein 1</fullName>
    </recommendedName>
</protein>
<gene>
    <name evidence="3" type="ORF">POSPLADRAFT_1060937</name>
</gene>
<dbReference type="GeneID" id="36326271"/>
<reference evidence="3 4" key="1">
    <citation type="submission" date="2017-04" db="EMBL/GenBank/DDBJ databases">
        <title>Genome Sequence of the Model Brown-Rot Fungus Postia placenta SB12.</title>
        <authorList>
            <consortium name="DOE Joint Genome Institute"/>
            <person name="Gaskell J."/>
            <person name="Kersten P."/>
            <person name="Larrondo L.F."/>
            <person name="Canessa P."/>
            <person name="Martinez D."/>
            <person name="Hibbett D."/>
            <person name="Schmoll M."/>
            <person name="Kubicek C.P."/>
            <person name="Martinez A.T."/>
            <person name="Yadav J."/>
            <person name="Master E."/>
            <person name="Magnuson J.K."/>
            <person name="James T."/>
            <person name="Yaver D."/>
            <person name="Berka R."/>
            <person name="Labutti K."/>
            <person name="Lipzen A."/>
            <person name="Aerts A."/>
            <person name="Barry K."/>
            <person name="Henrissat B."/>
            <person name="Blanchette R."/>
            <person name="Grigoriev I."/>
            <person name="Cullen D."/>
        </authorList>
    </citation>
    <scope>NUCLEOTIDE SEQUENCE [LARGE SCALE GENOMIC DNA]</scope>
    <source>
        <strain evidence="3 4">MAD-698-R-SB12</strain>
    </source>
</reference>
<dbReference type="EMBL" id="KZ110606">
    <property type="protein sequence ID" value="OSX57867.1"/>
    <property type="molecule type" value="Genomic_DNA"/>
</dbReference>
<organism evidence="3 4">
    <name type="scientific">Postia placenta MAD-698-R-SB12</name>
    <dbReference type="NCBI Taxonomy" id="670580"/>
    <lineage>
        <taxon>Eukaryota</taxon>
        <taxon>Fungi</taxon>
        <taxon>Dikarya</taxon>
        <taxon>Basidiomycota</taxon>
        <taxon>Agaricomycotina</taxon>
        <taxon>Agaricomycetes</taxon>
        <taxon>Polyporales</taxon>
        <taxon>Adustoporiaceae</taxon>
        <taxon>Rhodonia</taxon>
    </lineage>
</organism>
<feature type="compositionally biased region" description="Basic and acidic residues" evidence="1">
    <location>
        <begin position="508"/>
        <end position="522"/>
    </location>
</feature>
<name>A0A1X6MN68_9APHY</name>
<evidence type="ECO:0000313" key="4">
    <source>
        <dbReference type="Proteomes" id="UP000194127"/>
    </source>
</evidence>
<evidence type="ECO:0000256" key="1">
    <source>
        <dbReference type="SAM" id="MobiDB-lite"/>
    </source>
</evidence>
<dbReference type="RefSeq" id="XP_024334661.1">
    <property type="nucleotide sequence ID" value="XM_024481321.1"/>
</dbReference>
<proteinExistence type="predicted"/>